<dbReference type="PROSITE" id="PS01159">
    <property type="entry name" value="WW_DOMAIN_1"/>
    <property type="match status" value="1"/>
</dbReference>
<dbReference type="InterPro" id="IPR035901">
    <property type="entry name" value="GIY-YIG_endonuc_sf"/>
</dbReference>
<dbReference type="STRING" id="695850.A0A067CY46"/>
<dbReference type="SUPFAM" id="SSF51045">
    <property type="entry name" value="WW domain"/>
    <property type="match status" value="2"/>
</dbReference>
<accession>A0A067CY46</accession>
<feature type="region of interest" description="Disordered" evidence="5">
    <location>
        <begin position="1034"/>
        <end position="1054"/>
    </location>
</feature>
<dbReference type="Pfam" id="PF00612">
    <property type="entry name" value="IQ"/>
    <property type="match status" value="5"/>
</dbReference>
<dbReference type="Gene3D" id="3.40.1440.10">
    <property type="entry name" value="GIY-YIG endonuclease"/>
    <property type="match status" value="1"/>
</dbReference>
<dbReference type="SMART" id="SM00015">
    <property type="entry name" value="IQ"/>
    <property type="match status" value="17"/>
</dbReference>
<dbReference type="PROSITE" id="PS50020">
    <property type="entry name" value="WW_DOMAIN_2"/>
    <property type="match status" value="2"/>
</dbReference>
<dbReference type="VEuPathDB" id="FungiDB:SPRG_03605"/>
<evidence type="ECO:0000256" key="5">
    <source>
        <dbReference type="SAM" id="MobiDB-lite"/>
    </source>
</evidence>
<dbReference type="Gene3D" id="1.20.5.190">
    <property type="match status" value="2"/>
</dbReference>
<dbReference type="AlphaFoldDB" id="A0A067CY46"/>
<gene>
    <name evidence="7" type="ORF">SPRG_03605</name>
</gene>
<keyword evidence="3" id="KW-0677">Repeat</keyword>
<dbReference type="GO" id="GO:0005737">
    <property type="term" value="C:cytoplasm"/>
    <property type="evidence" value="ECO:0007669"/>
    <property type="project" value="UniProtKB-SubCell"/>
</dbReference>
<evidence type="ECO:0000256" key="3">
    <source>
        <dbReference type="ARBA" id="ARBA00022737"/>
    </source>
</evidence>
<dbReference type="Gene3D" id="2.20.70.10">
    <property type="match status" value="2"/>
</dbReference>
<keyword evidence="2" id="KW-0963">Cytoplasm</keyword>
<dbReference type="InterPro" id="IPR001202">
    <property type="entry name" value="WW_dom"/>
</dbReference>
<organism evidence="7 8">
    <name type="scientific">Saprolegnia parasitica (strain CBS 223.65)</name>
    <dbReference type="NCBI Taxonomy" id="695850"/>
    <lineage>
        <taxon>Eukaryota</taxon>
        <taxon>Sar</taxon>
        <taxon>Stramenopiles</taxon>
        <taxon>Oomycota</taxon>
        <taxon>Saprolegniomycetes</taxon>
        <taxon>Saprolegniales</taxon>
        <taxon>Saprolegniaceae</taxon>
        <taxon>Saprolegnia</taxon>
    </lineage>
</organism>
<dbReference type="GeneID" id="24126097"/>
<name>A0A067CY46_SAPPC</name>
<dbReference type="OrthoDB" id="2148418at2759"/>
<dbReference type="RefSeq" id="XP_012197573.1">
    <property type="nucleotide sequence ID" value="XM_012342183.1"/>
</dbReference>
<dbReference type="Pfam" id="PF00397">
    <property type="entry name" value="WW"/>
    <property type="match status" value="2"/>
</dbReference>
<evidence type="ECO:0000313" key="7">
    <source>
        <dbReference type="EMBL" id="KDO31687.1"/>
    </source>
</evidence>
<evidence type="ECO:0000313" key="8">
    <source>
        <dbReference type="Proteomes" id="UP000030745"/>
    </source>
</evidence>
<feature type="compositionally biased region" description="Basic and acidic residues" evidence="5">
    <location>
        <begin position="1044"/>
        <end position="1054"/>
    </location>
</feature>
<dbReference type="PANTHER" id="PTHR22706">
    <property type="entry name" value="ASSEMBLY FACTOR FOR SPINDLE MICROTUBULES"/>
    <property type="match status" value="1"/>
</dbReference>
<dbReference type="GO" id="GO:0007051">
    <property type="term" value="P:spindle organization"/>
    <property type="evidence" value="ECO:0007669"/>
    <property type="project" value="TreeGrafter"/>
</dbReference>
<dbReference type="GO" id="GO:0005516">
    <property type="term" value="F:calmodulin binding"/>
    <property type="evidence" value="ECO:0007669"/>
    <property type="project" value="UniProtKB-KW"/>
</dbReference>
<dbReference type="GO" id="GO:0051295">
    <property type="term" value="P:establishment of meiotic spindle localization"/>
    <property type="evidence" value="ECO:0007669"/>
    <property type="project" value="TreeGrafter"/>
</dbReference>
<dbReference type="GO" id="GO:0000278">
    <property type="term" value="P:mitotic cell cycle"/>
    <property type="evidence" value="ECO:0007669"/>
    <property type="project" value="TreeGrafter"/>
</dbReference>
<dbReference type="OMA" id="RYFGTTW"/>
<feature type="domain" description="WW" evidence="6">
    <location>
        <begin position="1001"/>
        <end position="1035"/>
    </location>
</feature>
<dbReference type="CDD" id="cd00201">
    <property type="entry name" value="WW"/>
    <property type="match status" value="2"/>
</dbReference>
<keyword evidence="4" id="KW-0112">Calmodulin-binding</keyword>
<dbReference type="GO" id="GO:0000922">
    <property type="term" value="C:spindle pole"/>
    <property type="evidence" value="ECO:0007669"/>
    <property type="project" value="TreeGrafter"/>
</dbReference>
<comment type="subcellular location">
    <subcellularLocation>
        <location evidence="1">Cytoplasm</location>
    </subcellularLocation>
</comment>
<evidence type="ECO:0000256" key="1">
    <source>
        <dbReference type="ARBA" id="ARBA00004496"/>
    </source>
</evidence>
<dbReference type="EMBL" id="KK583197">
    <property type="protein sequence ID" value="KDO31687.1"/>
    <property type="molecule type" value="Genomic_DNA"/>
</dbReference>
<evidence type="ECO:0000259" key="6">
    <source>
        <dbReference type="PROSITE" id="PS50020"/>
    </source>
</evidence>
<protein>
    <recommendedName>
        <fullName evidence="6">WW domain-containing protein</fullName>
    </recommendedName>
</protein>
<dbReference type="SMART" id="SM00456">
    <property type="entry name" value="WW"/>
    <property type="match status" value="2"/>
</dbReference>
<dbReference type="Proteomes" id="UP000030745">
    <property type="component" value="Unassembled WGS sequence"/>
</dbReference>
<feature type="domain" description="WW" evidence="6">
    <location>
        <begin position="1057"/>
        <end position="1091"/>
    </location>
</feature>
<keyword evidence="8" id="KW-1185">Reference proteome</keyword>
<dbReference type="InterPro" id="IPR036020">
    <property type="entry name" value="WW_dom_sf"/>
</dbReference>
<dbReference type="PANTHER" id="PTHR22706:SF1">
    <property type="entry name" value="ASSEMBLY FACTOR FOR SPINDLE MICROTUBULES"/>
    <property type="match status" value="1"/>
</dbReference>
<dbReference type="InterPro" id="IPR000048">
    <property type="entry name" value="IQ_motif_EF-hand-BS"/>
</dbReference>
<dbReference type="SUPFAM" id="SSF82771">
    <property type="entry name" value="GIY-YIG endonuclease"/>
    <property type="match status" value="1"/>
</dbReference>
<dbReference type="KEGG" id="spar:SPRG_03605"/>
<sequence length="1121" mass="130435">MKRPRPDANMAEVGHPEVEYALQLHASHLRATKSKRPPAKSMPRQVKEHHLRVANDSVHVSFPKAPRFRGRLPDAGSAKRQRSQIHAGIYVLRNTRTGHAFFGSTWDLENAKSQNYQDLLDGKHVNRAMTRSMRAYGDRDIAFQILQTIPTGKEIQFRELEEALAQRLQFYVARAQRTHARRLFRRWQHGYLRYALPLWCAFVTARRSIEAMAAALEIQRAWHGRRGRRAANARRRFVAARRLQGVARVFLSRRALLQLRHDRASRTLQHAARGFVHYSRFQRYRRSKTAAVLLQRVWRGHAGRRRAQAMRLHRKRTAAAHVLQRSLRRLAASCRWAARRRHERETIGALQLQRLWRGVIGRRRAAIDSDNRTQFRRLHRAAAAIQAAYFAYHVKKFQFVAKSVLQRKRSALQLSVYWRNFVARKFGWAALQIHLEHKTATHLQRWLLRASNQRRIRRGCLQCKRTRRAIVLQRYTRGYLARHVLVPAAKHRAALRLAANNIGRWYRRLKWARLVSFVLRTRAATRIQATFRAFCVYRRFQAGKVEWRQARAAVKIQCQFRIYRAKMLFPPTPRRASRRRLRRLCESCYATIADVTGLLVRDVIPIEVYRHQRRMATKIAAAYKGYALRLLRHTPVCDVCSTRAEARICLECPRTACHSCMATIHALPYNANHTGWRFADHTRRTAAATALQARVRCFLQRATLQGRRDAKRCAAATTLQGWWRARYSRHLARLLHAEKVAHDALCAAAASTIQRVYRGLHGRRHAACRRQQIAEQRRFDCAVVTVQAHMRGALARRRVNAEMAQRQAEHQATAALAIQCAFRQHLARRQSCHRRRFLAARRIQCMARVYLAKGALLALQLEYERQVQLAIEQVKHRRKVRNVTRIQALYRQRRDFRRAVAARLAKARDARRHWERVCQFVEARCARMLQRTYRRRYALLCRMATRLQGLVRRHNARRDAAIRHAKVCAVRRETAAVTLQCFGRCIIARRIITALRLAAAPLARDAWTACVDASSGYTYYYNVETAETRWDCPNEMNSNNDSAPVEKVKTDDKGGVDPATGDWVECWDETYSAYYYVHSVTGETSWEAPTTSQSAYDWYHDENGHVVYYTPAAADDNQATA</sequence>
<evidence type="ECO:0000256" key="4">
    <source>
        <dbReference type="ARBA" id="ARBA00022860"/>
    </source>
</evidence>
<proteinExistence type="predicted"/>
<dbReference type="InterPro" id="IPR051185">
    <property type="entry name" value="ASPM"/>
</dbReference>
<dbReference type="PROSITE" id="PS50096">
    <property type="entry name" value="IQ"/>
    <property type="match status" value="8"/>
</dbReference>
<evidence type="ECO:0000256" key="2">
    <source>
        <dbReference type="ARBA" id="ARBA00022490"/>
    </source>
</evidence>
<reference evidence="7 8" key="1">
    <citation type="journal article" date="2013" name="PLoS Genet.">
        <title>Distinctive expansion of potential virulence genes in the genome of the oomycete fish pathogen Saprolegnia parasitica.</title>
        <authorList>
            <person name="Jiang R.H."/>
            <person name="de Bruijn I."/>
            <person name="Haas B.J."/>
            <person name="Belmonte R."/>
            <person name="Lobach L."/>
            <person name="Christie J."/>
            <person name="van den Ackerveken G."/>
            <person name="Bottin A."/>
            <person name="Bulone V."/>
            <person name="Diaz-Moreno S.M."/>
            <person name="Dumas B."/>
            <person name="Fan L."/>
            <person name="Gaulin E."/>
            <person name="Govers F."/>
            <person name="Grenville-Briggs L.J."/>
            <person name="Horner N.R."/>
            <person name="Levin J.Z."/>
            <person name="Mammella M."/>
            <person name="Meijer H.J."/>
            <person name="Morris P."/>
            <person name="Nusbaum C."/>
            <person name="Oome S."/>
            <person name="Phillips A.J."/>
            <person name="van Rooyen D."/>
            <person name="Rzeszutek E."/>
            <person name="Saraiva M."/>
            <person name="Secombes C.J."/>
            <person name="Seidl M.F."/>
            <person name="Snel B."/>
            <person name="Stassen J.H."/>
            <person name="Sykes S."/>
            <person name="Tripathy S."/>
            <person name="van den Berg H."/>
            <person name="Vega-Arreguin J.C."/>
            <person name="Wawra S."/>
            <person name="Young S.K."/>
            <person name="Zeng Q."/>
            <person name="Dieguez-Uribeondo J."/>
            <person name="Russ C."/>
            <person name="Tyler B.M."/>
            <person name="van West P."/>
        </authorList>
    </citation>
    <scope>NUCLEOTIDE SEQUENCE [LARGE SCALE GENOMIC DNA]</scope>
    <source>
        <strain evidence="7 8">CBS 223.65</strain>
    </source>
</reference>